<accession>A0A914H2N7</accession>
<comment type="similarity">
    <text evidence="2">Belongs to the organo anion transporter (TC 2.A.60) family.</text>
</comment>
<reference evidence="12" key="1">
    <citation type="submission" date="2022-11" db="UniProtKB">
        <authorList>
            <consortium name="WormBaseParasite"/>
        </authorList>
    </citation>
    <scope>IDENTIFICATION</scope>
</reference>
<evidence type="ECO:0000256" key="4">
    <source>
        <dbReference type="ARBA" id="ARBA00022692"/>
    </source>
</evidence>
<dbReference type="WBParaSite" id="Gr19_v10_g13314.t1">
    <property type="protein sequence ID" value="Gr19_v10_g13314.t1"/>
    <property type="gene ID" value="Gr19_v10_g13314"/>
</dbReference>
<keyword evidence="5 9" id="KW-1133">Transmembrane helix</keyword>
<dbReference type="SUPFAM" id="SSF103473">
    <property type="entry name" value="MFS general substrate transporter"/>
    <property type="match status" value="1"/>
</dbReference>
<evidence type="ECO:0000256" key="6">
    <source>
        <dbReference type="ARBA" id="ARBA00023136"/>
    </source>
</evidence>
<keyword evidence="6 9" id="KW-0472">Membrane</keyword>
<keyword evidence="7" id="KW-1015">Disulfide bond</keyword>
<evidence type="ECO:0000256" key="9">
    <source>
        <dbReference type="SAM" id="Phobius"/>
    </source>
</evidence>
<feature type="transmembrane region" description="Helical" evidence="9">
    <location>
        <begin position="311"/>
        <end position="328"/>
    </location>
</feature>
<evidence type="ECO:0000256" key="3">
    <source>
        <dbReference type="ARBA" id="ARBA00022475"/>
    </source>
</evidence>
<dbReference type="GO" id="GO:0016323">
    <property type="term" value="C:basolateral plasma membrane"/>
    <property type="evidence" value="ECO:0007669"/>
    <property type="project" value="TreeGrafter"/>
</dbReference>
<evidence type="ECO:0000256" key="8">
    <source>
        <dbReference type="SAM" id="MobiDB-lite"/>
    </source>
</evidence>
<evidence type="ECO:0000313" key="12">
    <source>
        <dbReference type="WBParaSite" id="Gr19_v10_g13314.t1"/>
    </source>
</evidence>
<protein>
    <submittedName>
        <fullName evidence="12">Kazal-like domain-containing protein</fullName>
    </submittedName>
</protein>
<evidence type="ECO:0000313" key="11">
    <source>
        <dbReference type="Proteomes" id="UP000887572"/>
    </source>
</evidence>
<organism evidence="11 12">
    <name type="scientific">Globodera rostochiensis</name>
    <name type="common">Golden nematode worm</name>
    <name type="synonym">Heterodera rostochiensis</name>
    <dbReference type="NCBI Taxonomy" id="31243"/>
    <lineage>
        <taxon>Eukaryota</taxon>
        <taxon>Metazoa</taxon>
        <taxon>Ecdysozoa</taxon>
        <taxon>Nematoda</taxon>
        <taxon>Chromadorea</taxon>
        <taxon>Rhabditida</taxon>
        <taxon>Tylenchina</taxon>
        <taxon>Tylenchomorpha</taxon>
        <taxon>Tylenchoidea</taxon>
        <taxon>Heteroderidae</taxon>
        <taxon>Heteroderinae</taxon>
        <taxon>Globodera</taxon>
    </lineage>
</organism>
<feature type="domain" description="Kazal-like" evidence="10">
    <location>
        <begin position="187"/>
        <end position="243"/>
    </location>
</feature>
<proteinExistence type="inferred from homology"/>
<keyword evidence="11" id="KW-1185">Reference proteome</keyword>
<dbReference type="AlphaFoldDB" id="A0A914H2N7"/>
<dbReference type="SUPFAM" id="SSF100895">
    <property type="entry name" value="Kazal-type serine protease inhibitors"/>
    <property type="match status" value="1"/>
</dbReference>
<name>A0A914H2N7_GLORO</name>
<feature type="transmembrane region" description="Helical" evidence="9">
    <location>
        <begin position="361"/>
        <end position="383"/>
    </location>
</feature>
<evidence type="ECO:0000256" key="1">
    <source>
        <dbReference type="ARBA" id="ARBA00004651"/>
    </source>
</evidence>
<keyword evidence="4 9" id="KW-0812">Transmembrane</keyword>
<dbReference type="PANTHER" id="PTHR11388:SF100">
    <property type="entry name" value="SOLUTE CARRIER ORGANIC ANION TRANSPORTER FAMILY MEMBER 4A1"/>
    <property type="match status" value="1"/>
</dbReference>
<dbReference type="GO" id="GO:0043252">
    <property type="term" value="P:sodium-independent organic anion transport"/>
    <property type="evidence" value="ECO:0007669"/>
    <property type="project" value="TreeGrafter"/>
</dbReference>
<dbReference type="PROSITE" id="PS51465">
    <property type="entry name" value="KAZAL_2"/>
    <property type="match status" value="1"/>
</dbReference>
<dbReference type="InterPro" id="IPR004156">
    <property type="entry name" value="OATP"/>
</dbReference>
<dbReference type="InterPro" id="IPR002350">
    <property type="entry name" value="Kazal_dom"/>
</dbReference>
<sequence>MFARELPEAKKRRAKEMHTVSQQTDASGEIPGRKDLRLLSNDIWNILRSPTFVAIIVIGIFESIILNGFSAFMPKILEIVLSTTPTIGAYLSSVVIFGAAGGVIVGGILVRNLRLQLGTDMPVPRDWRESIQLALFPLFCTGSLLLWVALSLISCMLIQCPAREFVGITVAYDLKQPLSSSPSVPLRLLDDPCNSDCHCNSKWSPVCDRSSGRTYYSACYAGCSLRQDVSGIGSLWTDCRCLRQNVFSPTANSSATPRLVGGFCPTDCGWKVWLFLSLLFCSVVASFAAGIPTQQIMLRVIPLQQRTLGIAVNWTFLRLLGVLFGYMIDTTCLKWQESSCGTKQSCAECLVYDTSQLSWTIMALAVACKLVAVLATIVGYVTYSPSDLDRGPLSLMVNDDRNVTPQQKSCAVGLSVPMWWLGAFRATHADQAELVSLEKSYELLNVPETQLARRS</sequence>
<feature type="transmembrane region" description="Helical" evidence="9">
    <location>
        <begin position="272"/>
        <end position="291"/>
    </location>
</feature>
<dbReference type="InterPro" id="IPR036259">
    <property type="entry name" value="MFS_trans_sf"/>
</dbReference>
<feature type="region of interest" description="Disordered" evidence="8">
    <location>
        <begin position="1"/>
        <end position="28"/>
    </location>
</feature>
<evidence type="ECO:0000259" key="10">
    <source>
        <dbReference type="PROSITE" id="PS51465"/>
    </source>
</evidence>
<dbReference type="Gene3D" id="1.20.1250.20">
    <property type="entry name" value="MFS general substrate transporter like domains"/>
    <property type="match status" value="1"/>
</dbReference>
<feature type="transmembrane region" description="Helical" evidence="9">
    <location>
        <begin position="89"/>
        <end position="110"/>
    </location>
</feature>
<feature type="transmembrane region" description="Helical" evidence="9">
    <location>
        <begin position="46"/>
        <end position="69"/>
    </location>
</feature>
<evidence type="ECO:0000256" key="5">
    <source>
        <dbReference type="ARBA" id="ARBA00022989"/>
    </source>
</evidence>
<feature type="transmembrane region" description="Helical" evidence="9">
    <location>
        <begin position="131"/>
        <end position="153"/>
    </location>
</feature>
<dbReference type="InterPro" id="IPR036058">
    <property type="entry name" value="Kazal_dom_sf"/>
</dbReference>
<keyword evidence="3" id="KW-1003">Cell membrane</keyword>
<evidence type="ECO:0000256" key="7">
    <source>
        <dbReference type="ARBA" id="ARBA00023157"/>
    </source>
</evidence>
<dbReference type="PANTHER" id="PTHR11388">
    <property type="entry name" value="ORGANIC ANION TRANSPORTER"/>
    <property type="match status" value="1"/>
</dbReference>
<comment type="subcellular location">
    <subcellularLocation>
        <location evidence="1">Cell membrane</location>
        <topology evidence="1">Multi-pass membrane protein</topology>
    </subcellularLocation>
</comment>
<dbReference type="GO" id="GO:0015347">
    <property type="term" value="F:sodium-independent organic anion transmembrane transporter activity"/>
    <property type="evidence" value="ECO:0007669"/>
    <property type="project" value="TreeGrafter"/>
</dbReference>
<evidence type="ECO:0000256" key="2">
    <source>
        <dbReference type="ARBA" id="ARBA00009657"/>
    </source>
</evidence>
<dbReference type="Proteomes" id="UP000887572">
    <property type="component" value="Unplaced"/>
</dbReference>
<dbReference type="Pfam" id="PF03137">
    <property type="entry name" value="OATP"/>
    <property type="match status" value="1"/>
</dbReference>